<proteinExistence type="predicted"/>
<evidence type="ECO:0000313" key="2">
    <source>
        <dbReference type="Proteomes" id="UP000475325"/>
    </source>
</evidence>
<evidence type="ECO:0000313" key="1">
    <source>
        <dbReference type="EMBL" id="KAF3090189.1"/>
    </source>
</evidence>
<reference evidence="1 2" key="1">
    <citation type="submission" date="2019-06" db="EMBL/GenBank/DDBJ databases">
        <authorList>
            <person name="Palmer J.M."/>
        </authorList>
    </citation>
    <scope>NUCLEOTIDE SEQUENCE [LARGE SCALE GENOMIC DNA]</scope>
    <source>
        <strain evidence="1 2">TWF102</strain>
    </source>
</reference>
<accession>A0A7C8J6H9</accession>
<sequence>MAEARATLREWYDDAEAPINGSRSFSFSHLHATDTVLWGFRIAFGVLAPPPAGCFGICITALAVKLIKVINQILLVDPALDHKRIIMIVKRRLL</sequence>
<organism evidence="1 2">
    <name type="scientific">Orbilia oligospora</name>
    <name type="common">Nematode-trapping fungus</name>
    <name type="synonym">Arthrobotrys oligospora</name>
    <dbReference type="NCBI Taxonomy" id="2813651"/>
    <lineage>
        <taxon>Eukaryota</taxon>
        <taxon>Fungi</taxon>
        <taxon>Dikarya</taxon>
        <taxon>Ascomycota</taxon>
        <taxon>Pezizomycotina</taxon>
        <taxon>Orbiliomycetes</taxon>
        <taxon>Orbiliales</taxon>
        <taxon>Orbiliaceae</taxon>
        <taxon>Orbilia</taxon>
    </lineage>
</organism>
<dbReference type="Proteomes" id="UP000475325">
    <property type="component" value="Unassembled WGS sequence"/>
</dbReference>
<comment type="caution">
    <text evidence="1">The sequence shown here is derived from an EMBL/GenBank/DDBJ whole genome shotgun (WGS) entry which is preliminary data.</text>
</comment>
<gene>
    <name evidence="1" type="ORF">TWF102_009405</name>
</gene>
<name>A0A7C8J6H9_ORBOL</name>
<dbReference type="EMBL" id="WIQW01000062">
    <property type="protein sequence ID" value="KAF3090189.1"/>
    <property type="molecule type" value="Genomic_DNA"/>
</dbReference>
<protein>
    <submittedName>
        <fullName evidence="1">Uncharacterized protein</fullName>
    </submittedName>
</protein>
<dbReference type="AlphaFoldDB" id="A0A7C8J6H9"/>